<dbReference type="AlphaFoldDB" id="A0A396ADR7"/>
<evidence type="ECO:0000313" key="6">
    <source>
        <dbReference type="EMBL" id="RHD00993.1"/>
    </source>
</evidence>
<dbReference type="EMBL" id="QSIQ01000022">
    <property type="protein sequence ID" value="RHD00993.1"/>
    <property type="molecule type" value="Genomic_DNA"/>
</dbReference>
<evidence type="ECO:0000313" key="5">
    <source>
        <dbReference type="EMBL" id="RHA82961.1"/>
    </source>
</evidence>
<evidence type="ECO:0000313" key="4">
    <source>
        <dbReference type="EMBL" id="RGR68981.1"/>
    </source>
</evidence>
<dbReference type="EMBL" id="QRTF01000001">
    <property type="protein sequence ID" value="RGQ55955.1"/>
    <property type="molecule type" value="Genomic_DNA"/>
</dbReference>
<dbReference type="EMBL" id="QRUN01000007">
    <property type="protein sequence ID" value="RGR68981.1"/>
    <property type="molecule type" value="Genomic_DNA"/>
</dbReference>
<dbReference type="OrthoDB" id="1855999at2"/>
<evidence type="ECO:0000313" key="9">
    <source>
        <dbReference type="Proteomes" id="UP000266391"/>
    </source>
</evidence>
<keyword evidence="1" id="KW-1133">Transmembrane helix</keyword>
<comment type="caution">
    <text evidence="6">The sequence shown here is derived from an EMBL/GenBank/DDBJ whole genome shotgun (WGS) entry which is preliminary data.</text>
</comment>
<accession>A0A396ADR7</accession>
<evidence type="ECO:0000313" key="3">
    <source>
        <dbReference type="EMBL" id="RGQ55955.1"/>
    </source>
</evidence>
<evidence type="ECO:0000313" key="13">
    <source>
        <dbReference type="Proteomes" id="UP000285820"/>
    </source>
</evidence>
<dbReference type="Proteomes" id="UP000285820">
    <property type="component" value="Unassembled WGS sequence"/>
</dbReference>
<evidence type="ECO:0000313" key="14">
    <source>
        <dbReference type="Proteomes" id="UP000286271"/>
    </source>
</evidence>
<dbReference type="Proteomes" id="UP000266391">
    <property type="component" value="Unassembled WGS sequence"/>
</dbReference>
<proteinExistence type="predicted"/>
<dbReference type="Proteomes" id="UP000286271">
    <property type="component" value="Unassembled WGS sequence"/>
</dbReference>
<evidence type="ECO:0000313" key="8">
    <source>
        <dbReference type="EMBL" id="RHF82913.1"/>
    </source>
</evidence>
<dbReference type="EMBL" id="QSFX01000046">
    <property type="protein sequence ID" value="RHA82961.1"/>
    <property type="molecule type" value="Genomic_DNA"/>
</dbReference>
<gene>
    <name evidence="8" type="ORF">DW654_11960</name>
    <name evidence="7" type="ORF">DW707_00520</name>
    <name evidence="6" type="ORF">DW813_12620</name>
    <name evidence="5" type="ORF">DW914_17410</name>
    <name evidence="4" type="ORF">DWY29_07000</name>
    <name evidence="3" type="ORF">DWY96_01175</name>
</gene>
<feature type="domain" description="DUF4190" evidence="2">
    <location>
        <begin position="65"/>
        <end position="128"/>
    </location>
</feature>
<evidence type="ECO:0000313" key="10">
    <source>
        <dbReference type="Proteomes" id="UP000283492"/>
    </source>
</evidence>
<evidence type="ECO:0000259" key="2">
    <source>
        <dbReference type="Pfam" id="PF13828"/>
    </source>
</evidence>
<feature type="transmembrane region" description="Helical" evidence="1">
    <location>
        <begin position="65"/>
        <end position="92"/>
    </location>
</feature>
<dbReference type="EMBL" id="QSKW01000001">
    <property type="protein sequence ID" value="RHF00403.1"/>
    <property type="molecule type" value="Genomic_DNA"/>
</dbReference>
<organism evidence="6 9">
    <name type="scientific">Roseburia inulinivorans</name>
    <dbReference type="NCBI Taxonomy" id="360807"/>
    <lineage>
        <taxon>Bacteria</taxon>
        <taxon>Bacillati</taxon>
        <taxon>Bacillota</taxon>
        <taxon>Clostridia</taxon>
        <taxon>Lachnospirales</taxon>
        <taxon>Lachnospiraceae</taxon>
        <taxon>Roseburia</taxon>
    </lineage>
</organism>
<evidence type="ECO:0000313" key="12">
    <source>
        <dbReference type="Proteomes" id="UP000283738"/>
    </source>
</evidence>
<evidence type="ECO:0000256" key="1">
    <source>
        <dbReference type="SAM" id="Phobius"/>
    </source>
</evidence>
<dbReference type="InterPro" id="IPR025241">
    <property type="entry name" value="DUF4190"/>
</dbReference>
<dbReference type="Pfam" id="PF13828">
    <property type="entry name" value="DUF4190"/>
    <property type="match status" value="1"/>
</dbReference>
<keyword evidence="1" id="KW-0472">Membrane</keyword>
<dbReference type="Proteomes" id="UP000283738">
    <property type="component" value="Unassembled WGS sequence"/>
</dbReference>
<name>A0A396ADR7_9FIRM</name>
<dbReference type="EMBL" id="QRHP01000014">
    <property type="protein sequence ID" value="RHF82913.1"/>
    <property type="molecule type" value="Genomic_DNA"/>
</dbReference>
<dbReference type="Proteomes" id="UP000283492">
    <property type="component" value="Unassembled WGS sequence"/>
</dbReference>
<protein>
    <submittedName>
        <fullName evidence="6">DUF4190 domain-containing protein</fullName>
    </submittedName>
</protein>
<feature type="transmembrane region" description="Helical" evidence="1">
    <location>
        <begin position="112"/>
        <end position="138"/>
    </location>
</feature>
<evidence type="ECO:0000313" key="7">
    <source>
        <dbReference type="EMBL" id="RHF00403.1"/>
    </source>
</evidence>
<evidence type="ECO:0000313" key="11">
    <source>
        <dbReference type="Proteomes" id="UP000283701"/>
    </source>
</evidence>
<dbReference type="Proteomes" id="UP000283701">
    <property type="component" value="Unassembled WGS sequence"/>
</dbReference>
<keyword evidence="1" id="KW-0812">Transmembrane</keyword>
<reference evidence="9 10" key="1">
    <citation type="submission" date="2018-08" db="EMBL/GenBank/DDBJ databases">
        <title>A genome reference for cultivated species of the human gut microbiota.</title>
        <authorList>
            <person name="Zou Y."/>
            <person name="Xue W."/>
            <person name="Luo G."/>
        </authorList>
    </citation>
    <scope>NUCLEOTIDE SEQUENCE [LARGE SCALE GENOMIC DNA]</scope>
    <source>
        <strain evidence="4 13">AF24-4</strain>
        <strain evidence="3 12">AF28-15</strain>
        <strain evidence="8 11">AM23-23AC</strain>
        <strain evidence="7 14">AM27-11</strain>
        <strain evidence="6 9">AM32-8LB</strain>
        <strain evidence="5 10">AM42-1AC</strain>
    </source>
</reference>
<sequence>MYGNTAFDHGHCSISSACIVKDGLHMEQGNYGENFDRGYEEQARPRQQVIVIGEPVPDKRTTKNLAICSLVLGILAIVFSFLPYIGIILALIALPQGIVSLVQKRPGKGLAIAGIITGIFGILLSILFILVYVVAVLAL</sequence>